<evidence type="ECO:0000313" key="11">
    <source>
        <dbReference type="Proteomes" id="UP000008871"/>
    </source>
</evidence>
<evidence type="ECO:0000256" key="3">
    <source>
        <dbReference type="ARBA" id="ARBA00022618"/>
    </source>
</evidence>
<evidence type="ECO:0000256" key="8">
    <source>
        <dbReference type="HAMAP-Rule" id="MF_00910"/>
    </source>
</evidence>
<evidence type="ECO:0000256" key="2">
    <source>
        <dbReference type="ARBA" id="ARBA00022475"/>
    </source>
</evidence>
<evidence type="ECO:0000313" key="10">
    <source>
        <dbReference type="EMBL" id="CAL16039.1"/>
    </source>
</evidence>
<evidence type="ECO:0000256" key="7">
    <source>
        <dbReference type="ARBA" id="ARBA00023306"/>
    </source>
</evidence>
<dbReference type="NCBIfam" id="TIGR02209">
    <property type="entry name" value="ftsL_broad"/>
    <property type="match status" value="1"/>
</dbReference>
<dbReference type="AlphaFoldDB" id="Q0VS09"/>
<dbReference type="KEGG" id="abo:ABO_0591"/>
<organism evidence="10 11">
    <name type="scientific">Alcanivorax borkumensis (strain ATCC 700651 / DSM 11573 / NCIMB 13689 / SK2)</name>
    <dbReference type="NCBI Taxonomy" id="393595"/>
    <lineage>
        <taxon>Bacteria</taxon>
        <taxon>Pseudomonadati</taxon>
        <taxon>Pseudomonadota</taxon>
        <taxon>Gammaproteobacteria</taxon>
        <taxon>Oceanospirillales</taxon>
        <taxon>Alcanivoracaceae</taxon>
        <taxon>Alcanivorax</taxon>
    </lineage>
</organism>
<keyword evidence="6 8" id="KW-0472">Membrane</keyword>
<keyword evidence="2 8" id="KW-1003">Cell membrane</keyword>
<dbReference type="RefSeq" id="WP_011587877.1">
    <property type="nucleotide sequence ID" value="NC_008260.1"/>
</dbReference>
<dbReference type="eggNOG" id="COG3116">
    <property type="taxonomic scope" value="Bacteria"/>
</dbReference>
<dbReference type="EMBL" id="AM286690">
    <property type="protein sequence ID" value="CAL16039.1"/>
    <property type="molecule type" value="Genomic_DNA"/>
</dbReference>
<accession>Q0VS09</accession>
<dbReference type="GO" id="GO:0005886">
    <property type="term" value="C:plasma membrane"/>
    <property type="evidence" value="ECO:0007669"/>
    <property type="project" value="UniProtKB-SubCell"/>
</dbReference>
<keyword evidence="11" id="KW-1185">Reference proteome</keyword>
<proteinExistence type="inferred from homology"/>
<comment type="subunit">
    <text evidence="8">Part of a complex composed of FtsB, FtsL and FtsQ.</text>
</comment>
<keyword evidence="5 8" id="KW-1133">Transmembrane helix</keyword>
<comment type="function">
    <text evidence="8">Essential cell division protein. May link together the upstream cell division proteins, which are predominantly cytoplasmic, with the downstream cell division proteins, which are predominantly periplasmic.</text>
</comment>
<keyword evidence="4 8" id="KW-0812">Transmembrane</keyword>
<keyword evidence="7 8" id="KW-0131">Cell cycle</keyword>
<evidence type="ECO:0000256" key="4">
    <source>
        <dbReference type="ARBA" id="ARBA00022692"/>
    </source>
</evidence>
<protein>
    <recommendedName>
        <fullName evidence="8 9">Cell division protein FtsL</fullName>
    </recommendedName>
</protein>
<dbReference type="HOGENOM" id="CLU_156524_1_0_6"/>
<dbReference type="Proteomes" id="UP000008871">
    <property type="component" value="Chromosome"/>
</dbReference>
<evidence type="ECO:0000256" key="1">
    <source>
        <dbReference type="ARBA" id="ARBA00004401"/>
    </source>
</evidence>
<dbReference type="GO" id="GO:0043093">
    <property type="term" value="P:FtsZ-dependent cytokinesis"/>
    <property type="evidence" value="ECO:0007669"/>
    <property type="project" value="UniProtKB-UniRule"/>
</dbReference>
<dbReference type="PANTHER" id="PTHR37479:SF1">
    <property type="entry name" value="CELL DIVISION PROTEIN FTSL"/>
    <property type="match status" value="1"/>
</dbReference>
<evidence type="ECO:0000256" key="5">
    <source>
        <dbReference type="ARBA" id="ARBA00022989"/>
    </source>
</evidence>
<dbReference type="OrthoDB" id="5298556at2"/>
<dbReference type="GO" id="GO:0032153">
    <property type="term" value="C:cell division site"/>
    <property type="evidence" value="ECO:0007669"/>
    <property type="project" value="UniProtKB-UniRule"/>
</dbReference>
<dbReference type="InterPro" id="IPR011922">
    <property type="entry name" value="Cell_div_FtsL"/>
</dbReference>
<dbReference type="Pfam" id="PF04999">
    <property type="entry name" value="FtsL"/>
    <property type="match status" value="1"/>
</dbReference>
<dbReference type="HAMAP" id="MF_00910">
    <property type="entry name" value="FtsL"/>
    <property type="match status" value="1"/>
</dbReference>
<comment type="similarity">
    <text evidence="8">Belongs to the FtsL family.</text>
</comment>
<dbReference type="STRING" id="393595.ABO_0591"/>
<gene>
    <name evidence="10" type="primary">ftsl</name>
    <name evidence="8" type="synonym">ftsL</name>
    <name evidence="10" type="ordered locus">ABO_0591</name>
</gene>
<evidence type="ECO:0000256" key="9">
    <source>
        <dbReference type="NCBIfam" id="TIGR02209"/>
    </source>
</evidence>
<evidence type="ECO:0000256" key="6">
    <source>
        <dbReference type="ARBA" id="ARBA00023136"/>
    </source>
</evidence>
<sequence>MAAPWMIRVLVVMVVMSALGVSYSVHQARRLTDESQRLQQRQTRLETQWSQLLLEHSTWGSYARVERLAREKLGMKLPKTNERVLIRP</sequence>
<comment type="subcellular location">
    <subcellularLocation>
        <location evidence="8">Cell inner membrane</location>
        <topology evidence="8">Single-pass type II membrane protein</topology>
    </subcellularLocation>
    <subcellularLocation>
        <location evidence="1">Cell membrane</location>
        <topology evidence="1">Single-pass type II membrane protein</topology>
    </subcellularLocation>
    <text evidence="8">Localizes to the division septum where it forms a ring structure.</text>
</comment>
<name>Q0VS09_ALCBS</name>
<keyword evidence="3 8" id="KW-0132">Cell division</keyword>
<dbReference type="PANTHER" id="PTHR37479">
    <property type="entry name" value="CELL DIVISION PROTEIN FTSL"/>
    <property type="match status" value="1"/>
</dbReference>
<keyword evidence="8" id="KW-0997">Cell inner membrane</keyword>
<reference evidence="10 11" key="1">
    <citation type="journal article" date="2006" name="Nat. Biotechnol.">
        <title>Genome sequence of the ubiquitous hydrocarbon-degrading marine bacterium Alcanivorax borkumensis.</title>
        <authorList>
            <person name="Schneiker S."/>
            <person name="Martins dos Santos V.A.P."/>
            <person name="Bartels D."/>
            <person name="Bekel T."/>
            <person name="Brecht M."/>
            <person name="Buhrmester J."/>
            <person name="Chernikova T.N."/>
            <person name="Denaro R."/>
            <person name="Ferrer M."/>
            <person name="Gertler C."/>
            <person name="Goesmann A."/>
            <person name="Golyshina O.V."/>
            <person name="Kaminski F."/>
            <person name="Khachane A.N."/>
            <person name="Lang S."/>
            <person name="Linke B."/>
            <person name="McHardy A.C."/>
            <person name="Meyer F."/>
            <person name="Nechitaylo T."/>
            <person name="Puehler A."/>
            <person name="Regenhardt D."/>
            <person name="Rupp O."/>
            <person name="Sabirova J.S."/>
            <person name="Selbitschka W."/>
            <person name="Yakimov M.M."/>
            <person name="Timmis K.N."/>
            <person name="Vorhoelter F.-J."/>
            <person name="Weidner S."/>
            <person name="Kaiser O."/>
            <person name="Golyshin P.N."/>
        </authorList>
    </citation>
    <scope>NUCLEOTIDE SEQUENCE [LARGE SCALE GENOMIC DNA]</scope>
    <source>
        <strain evidence="11">ATCC 700651 / DSM 11573 / NCIMB 13689 / SK2</strain>
    </source>
</reference>